<accession>A0A415JDC9</accession>
<evidence type="ECO:0000256" key="4">
    <source>
        <dbReference type="ARBA" id="ARBA00022825"/>
    </source>
</evidence>
<dbReference type="GO" id="GO:0008236">
    <property type="term" value="F:serine-type peptidase activity"/>
    <property type="evidence" value="ECO:0007669"/>
    <property type="project" value="UniProtKB-KW"/>
</dbReference>
<protein>
    <submittedName>
        <fullName evidence="5">Peptidase E</fullName>
    </submittedName>
    <submittedName>
        <fullName evidence="6">Putative peptidase</fullName>
    </submittedName>
</protein>
<evidence type="ECO:0000313" key="5">
    <source>
        <dbReference type="EMBL" id="QPR74825.1"/>
    </source>
</evidence>
<dbReference type="InterPro" id="IPR029062">
    <property type="entry name" value="Class_I_gatase-like"/>
</dbReference>
<dbReference type="AlphaFoldDB" id="A0A415JDC9"/>
<organism evidence="6 7">
    <name type="scientific">Bacillus licheniformis</name>
    <dbReference type="NCBI Taxonomy" id="1402"/>
    <lineage>
        <taxon>Bacteria</taxon>
        <taxon>Bacillati</taxon>
        <taxon>Bacillota</taxon>
        <taxon>Bacilli</taxon>
        <taxon>Bacillales</taxon>
        <taxon>Bacillaceae</taxon>
        <taxon>Bacillus</taxon>
    </lineage>
</organism>
<evidence type="ECO:0000256" key="3">
    <source>
        <dbReference type="ARBA" id="ARBA00022801"/>
    </source>
</evidence>
<keyword evidence="3" id="KW-0378">Hydrolase</keyword>
<proteinExistence type="inferred from homology"/>
<dbReference type="Proteomes" id="UP000435910">
    <property type="component" value="Unassembled WGS sequence"/>
</dbReference>
<gene>
    <name evidence="6" type="ORF">CHCC16736_1329</name>
    <name evidence="5" type="ORF">I6G80_11485</name>
</gene>
<dbReference type="SUPFAM" id="SSF52317">
    <property type="entry name" value="Class I glutamine amidotransferase-like"/>
    <property type="match status" value="1"/>
</dbReference>
<name>A0A415JDC9_BACLI</name>
<dbReference type="Pfam" id="PF03575">
    <property type="entry name" value="Peptidase_S51"/>
    <property type="match status" value="1"/>
</dbReference>
<dbReference type="PANTHER" id="PTHR20842">
    <property type="entry name" value="PROTEASE S51 ALPHA-ASPARTYL DIPEPTIDASE"/>
    <property type="match status" value="1"/>
</dbReference>
<reference evidence="5 8" key="2">
    <citation type="submission" date="2020-12" db="EMBL/GenBank/DDBJ databases">
        <title>FDA dAtabase for Regulatory Grade micrObial Sequences (FDA-ARGOS): Supporting development and validation of Infectious Disease Dx tests.</title>
        <authorList>
            <person name="Nelson B."/>
            <person name="Plummer A."/>
            <person name="Tallon L."/>
            <person name="Sadzewicz L."/>
            <person name="Zhao X."/>
            <person name="Boylan J."/>
            <person name="Ott S."/>
            <person name="Bowen H."/>
            <person name="Vavikolanu K."/>
            <person name="Mehta A."/>
            <person name="Aluvathingal J."/>
            <person name="Nadendla S."/>
            <person name="Myers T."/>
            <person name="Yan Y."/>
            <person name="Sichtig H."/>
        </authorList>
    </citation>
    <scope>NUCLEOTIDE SEQUENCE [LARGE SCALE GENOMIC DNA]</scope>
    <source>
        <strain evidence="5 8">FDAARGOS_923</strain>
    </source>
</reference>
<evidence type="ECO:0000313" key="6">
    <source>
        <dbReference type="EMBL" id="TWL23621.1"/>
    </source>
</evidence>
<evidence type="ECO:0000256" key="1">
    <source>
        <dbReference type="ARBA" id="ARBA00006534"/>
    </source>
</evidence>
<evidence type="ECO:0000256" key="2">
    <source>
        <dbReference type="ARBA" id="ARBA00022670"/>
    </source>
</evidence>
<dbReference type="PANTHER" id="PTHR20842:SF0">
    <property type="entry name" value="ALPHA-ASPARTYL DIPEPTIDASE"/>
    <property type="match status" value="1"/>
</dbReference>
<comment type="similarity">
    <text evidence="1">Belongs to the peptidase S51 family.</text>
</comment>
<keyword evidence="4" id="KW-0720">Serine protease</keyword>
<dbReference type="Gene3D" id="3.40.50.880">
    <property type="match status" value="1"/>
</dbReference>
<dbReference type="EMBL" id="NILC01000028">
    <property type="protein sequence ID" value="TWL23621.1"/>
    <property type="molecule type" value="Genomic_DNA"/>
</dbReference>
<dbReference type="CDD" id="cd03146">
    <property type="entry name" value="GAT1_Peptidase_E"/>
    <property type="match status" value="1"/>
</dbReference>
<evidence type="ECO:0000313" key="7">
    <source>
        <dbReference type="Proteomes" id="UP000435910"/>
    </source>
</evidence>
<dbReference type="RefSeq" id="WP_003183855.1">
    <property type="nucleotide sequence ID" value="NZ_CAJCKC010000006.1"/>
</dbReference>
<keyword evidence="2" id="KW-0645">Protease</keyword>
<dbReference type="InterPro" id="IPR005320">
    <property type="entry name" value="Peptidase_S51"/>
</dbReference>
<reference evidence="6 7" key="1">
    <citation type="submission" date="2019-06" db="EMBL/GenBank/DDBJ databases">
        <title>Genome sequence analysis of &gt;100 Bacillus licheniformis strains suggests intrinsic resistance to this species.</title>
        <authorList>
            <person name="Wels M."/>
            <person name="Siezen R.J."/>
            <person name="Johansen E."/>
            <person name="Stuer-Lauridsen B."/>
            <person name="Bjerre K."/>
            <person name="Nielsen B.K.K."/>
        </authorList>
    </citation>
    <scope>NUCLEOTIDE SEQUENCE [LARGE SCALE GENOMIC DNA]</scope>
    <source>
        <strain evidence="6 7">BAC-16736</strain>
    </source>
</reference>
<sequence length="221" mass="24524">MGKWFLSGGGDAHQTEQLDRHFARSICPHKPLLYIPIAMDADRYDDGFDWISRLFHPLGIKNIVMWTDVKGKTVHDLDVFSAVYIGGGNTFRLLKQFIESHFTAVLKRCAESGGAIYGGSAGAVILGKNIMTCSYMDRNACGLRDFNGLKLLGDYSVWCHYKAEHDPLIKRFRNAFGTPVIALPEETGIAASTSDIRVIGTKPARMFKEDGAVFVSDQFVL</sequence>
<dbReference type="Proteomes" id="UP000595038">
    <property type="component" value="Chromosome"/>
</dbReference>
<dbReference type="GO" id="GO:0006508">
    <property type="term" value="P:proteolysis"/>
    <property type="evidence" value="ECO:0007669"/>
    <property type="project" value="UniProtKB-KW"/>
</dbReference>
<evidence type="ECO:0000313" key="8">
    <source>
        <dbReference type="Proteomes" id="UP000595038"/>
    </source>
</evidence>
<dbReference type="EMBL" id="CP065647">
    <property type="protein sequence ID" value="QPR74825.1"/>
    <property type="molecule type" value="Genomic_DNA"/>
</dbReference>